<evidence type="ECO:0000259" key="1">
    <source>
        <dbReference type="PROSITE" id="PS50994"/>
    </source>
</evidence>
<dbReference type="RefSeq" id="WP_228227734.1">
    <property type="nucleotide sequence ID" value="NZ_JAJGNP010000015.1"/>
</dbReference>
<dbReference type="InterPro" id="IPR025948">
    <property type="entry name" value="HTH-like_dom"/>
</dbReference>
<dbReference type="SUPFAM" id="SSF46689">
    <property type="entry name" value="Homeodomain-like"/>
    <property type="match status" value="1"/>
</dbReference>
<dbReference type="EMBL" id="JAJGNP010000015">
    <property type="protein sequence ID" value="MCC4234097.1"/>
    <property type="molecule type" value="Genomic_DNA"/>
</dbReference>
<name>A0ABS8H6H8_9SPHN</name>
<dbReference type="PROSITE" id="PS50994">
    <property type="entry name" value="INTEGRASE"/>
    <property type="match status" value="1"/>
</dbReference>
<evidence type="ECO:0000313" key="2">
    <source>
        <dbReference type="EMBL" id="MCC4234097.1"/>
    </source>
</evidence>
<dbReference type="Pfam" id="PF13276">
    <property type="entry name" value="HTH_21"/>
    <property type="match status" value="1"/>
</dbReference>
<dbReference type="PANTHER" id="PTHR47515">
    <property type="entry name" value="LOW CALCIUM RESPONSE LOCUS PROTEIN T"/>
    <property type="match status" value="1"/>
</dbReference>
<dbReference type="InterPro" id="IPR001584">
    <property type="entry name" value="Integrase_cat-core"/>
</dbReference>
<dbReference type="SUPFAM" id="SSF53098">
    <property type="entry name" value="Ribonuclease H-like"/>
    <property type="match status" value="1"/>
</dbReference>
<dbReference type="Pfam" id="PF01527">
    <property type="entry name" value="HTH_Tnp_1"/>
    <property type="match status" value="1"/>
</dbReference>
<dbReference type="NCBIfam" id="NF033516">
    <property type="entry name" value="transpos_IS3"/>
    <property type="match status" value="1"/>
</dbReference>
<protein>
    <submittedName>
        <fullName evidence="2">IS3 family transposase</fullName>
    </submittedName>
</protein>
<keyword evidence="3" id="KW-1185">Reference proteome</keyword>
<feature type="domain" description="Integrase catalytic" evidence="1">
    <location>
        <begin position="194"/>
        <end position="359"/>
    </location>
</feature>
<sequence length="390" mass="44342">MKRTRFTEEQIIGVLKEAEAGAKTADLARRHGVSEATIYNWKSKYGGLEVSDARRLKELESENAKLKRLLADAMLDHAALKDLLGKKVLTPAAKREAVAHLQAWHGMSERRACRVIDADRKSVRYRSTRDDDAGLREKLRELANQRRRFGYRRLHILLRREGIMINRKKTQRLYREEGLAVRRRRSRRRAVGTRAPAPVLALPNQRWSLDFVHDQMASGRRFRVLNVVDDVTRECLAAVPDTSISGRRVVRELTELIAQRGKPGMIVSDNGTELTSNAVLAWCGEMQVEWHYIAPGRPMQNGYVESFNGRMRDELLNETLFMSMAHARVEIAAWVDDYNRERPHSSLGYATPPAFAAELDKQWPASLRPTGSAAQPIASTALMRNNAARL</sequence>
<dbReference type="Proteomes" id="UP001198830">
    <property type="component" value="Unassembled WGS sequence"/>
</dbReference>
<dbReference type="InterPro" id="IPR048020">
    <property type="entry name" value="Transpos_IS3"/>
</dbReference>
<dbReference type="InterPro" id="IPR036397">
    <property type="entry name" value="RNaseH_sf"/>
</dbReference>
<dbReference type="InterPro" id="IPR012337">
    <property type="entry name" value="RNaseH-like_sf"/>
</dbReference>
<accession>A0ABS8H6H8</accession>
<dbReference type="Gene3D" id="3.30.420.10">
    <property type="entry name" value="Ribonuclease H-like superfamily/Ribonuclease H"/>
    <property type="match status" value="1"/>
</dbReference>
<gene>
    <name evidence="2" type="ORF">LL253_15565</name>
</gene>
<dbReference type="Pfam" id="PF13683">
    <property type="entry name" value="rve_3"/>
    <property type="match status" value="1"/>
</dbReference>
<evidence type="ECO:0000313" key="3">
    <source>
        <dbReference type="Proteomes" id="UP001198830"/>
    </source>
</evidence>
<proteinExistence type="predicted"/>
<dbReference type="InterPro" id="IPR002514">
    <property type="entry name" value="Transposase_8"/>
</dbReference>
<dbReference type="PANTHER" id="PTHR47515:SF1">
    <property type="entry name" value="BLR2054 PROTEIN"/>
    <property type="match status" value="1"/>
</dbReference>
<organism evidence="2 3">
    <name type="scientific">Sphingobium soli</name>
    <dbReference type="NCBI Taxonomy" id="1591116"/>
    <lineage>
        <taxon>Bacteria</taxon>
        <taxon>Pseudomonadati</taxon>
        <taxon>Pseudomonadota</taxon>
        <taxon>Alphaproteobacteria</taxon>
        <taxon>Sphingomonadales</taxon>
        <taxon>Sphingomonadaceae</taxon>
        <taxon>Sphingobium</taxon>
    </lineage>
</organism>
<reference evidence="2 3" key="1">
    <citation type="submission" date="2021-10" db="EMBL/GenBank/DDBJ databases">
        <title>The diversity and Nitrogen Metabolism of Culturable Nitrate-Utilizing Bacteria Within the Oxygen Minimum Zone of the Changjiang (Yangtze River)Estuary.</title>
        <authorList>
            <person name="Zhang D."/>
            <person name="Zheng J."/>
            <person name="Liu S."/>
            <person name="He W."/>
        </authorList>
    </citation>
    <scope>NUCLEOTIDE SEQUENCE [LARGE SCALE GENOMIC DNA]</scope>
    <source>
        <strain evidence="2 3">FXH275-2</strain>
    </source>
</reference>
<comment type="caution">
    <text evidence="2">The sequence shown here is derived from an EMBL/GenBank/DDBJ whole genome shotgun (WGS) entry which is preliminary data.</text>
</comment>
<dbReference type="InterPro" id="IPR009057">
    <property type="entry name" value="Homeodomain-like_sf"/>
</dbReference>